<evidence type="ECO:0000259" key="2">
    <source>
        <dbReference type="PROSITE" id="PS50110"/>
    </source>
</evidence>
<evidence type="ECO:0000313" key="3">
    <source>
        <dbReference type="EMBL" id="MVP01019.1"/>
    </source>
</evidence>
<dbReference type="GO" id="GO:0000160">
    <property type="term" value="P:phosphorelay signal transduction system"/>
    <property type="evidence" value="ECO:0007669"/>
    <property type="project" value="InterPro"/>
</dbReference>
<dbReference type="PANTHER" id="PTHR43228:SF1">
    <property type="entry name" value="TWO-COMPONENT RESPONSE REGULATOR ARR22"/>
    <property type="match status" value="1"/>
</dbReference>
<dbReference type="PANTHER" id="PTHR43228">
    <property type="entry name" value="TWO-COMPONENT RESPONSE REGULATOR"/>
    <property type="match status" value="1"/>
</dbReference>
<dbReference type="SUPFAM" id="SSF52172">
    <property type="entry name" value="CheY-like"/>
    <property type="match status" value="1"/>
</dbReference>
<accession>A0A7X3FJP8</accession>
<dbReference type="EMBL" id="RHLK01000009">
    <property type="protein sequence ID" value="MVP01019.1"/>
    <property type="molecule type" value="Genomic_DNA"/>
</dbReference>
<dbReference type="Gene3D" id="3.40.50.2300">
    <property type="match status" value="1"/>
</dbReference>
<dbReference type="PROSITE" id="PS50110">
    <property type="entry name" value="RESPONSE_REGULATORY"/>
    <property type="match status" value="1"/>
</dbReference>
<protein>
    <submittedName>
        <fullName evidence="3">Response regulator</fullName>
    </submittedName>
</protein>
<feature type="modified residue" description="4-aspartylphosphate" evidence="1">
    <location>
        <position position="53"/>
    </location>
</feature>
<dbReference type="AlphaFoldDB" id="A0A7X3FJP8"/>
<dbReference type="Pfam" id="PF00072">
    <property type="entry name" value="Response_reg"/>
    <property type="match status" value="1"/>
</dbReference>
<dbReference type="InterPro" id="IPR052048">
    <property type="entry name" value="ST_Response_Regulator"/>
</dbReference>
<evidence type="ECO:0000256" key="1">
    <source>
        <dbReference type="PROSITE-ProRule" id="PRU00169"/>
    </source>
</evidence>
<dbReference type="Proteomes" id="UP000490800">
    <property type="component" value="Unassembled WGS sequence"/>
</dbReference>
<evidence type="ECO:0000313" key="4">
    <source>
        <dbReference type="Proteomes" id="UP000490800"/>
    </source>
</evidence>
<dbReference type="SMART" id="SM00448">
    <property type="entry name" value="REC"/>
    <property type="match status" value="1"/>
</dbReference>
<gene>
    <name evidence="3" type="ORF">EDM21_16090</name>
</gene>
<reference evidence="3 4" key="1">
    <citation type="journal article" date="2019" name="Microorganisms">
        <title>Paenibacillus lutrae sp. nov., A Chitinolytic Species Isolated from A River Otter in Castril Natural Park, Granada, Spain.</title>
        <authorList>
            <person name="Rodriguez M."/>
            <person name="Reina J.C."/>
            <person name="Bejar V."/>
            <person name="Llamas I."/>
        </authorList>
    </citation>
    <scope>NUCLEOTIDE SEQUENCE [LARGE SCALE GENOMIC DNA]</scope>
    <source>
        <strain evidence="3 4">N10</strain>
    </source>
</reference>
<dbReference type="InterPro" id="IPR001789">
    <property type="entry name" value="Sig_transdc_resp-reg_receiver"/>
</dbReference>
<feature type="domain" description="Response regulatory" evidence="2">
    <location>
        <begin position="3"/>
        <end position="118"/>
    </location>
</feature>
<dbReference type="RefSeq" id="WP_166542057.1">
    <property type="nucleotide sequence ID" value="NZ_RHLK01000009.1"/>
</dbReference>
<proteinExistence type="predicted"/>
<dbReference type="InterPro" id="IPR011006">
    <property type="entry name" value="CheY-like_superfamily"/>
</dbReference>
<comment type="caution">
    <text evidence="3">The sequence shown here is derived from an EMBL/GenBank/DDBJ whole genome shotgun (WGS) entry which is preliminary data.</text>
</comment>
<name>A0A7X3FJP8_9BACL</name>
<sequence length="132" mass="14856">MMKVLIADDTAFMRAMMRMFLEQLDCVVVGEAKNGKEAVDLYHLLKPDLVTMDITMPDMDGVEAVRHIKSADSDARIIMCSAMGQQRMIMEAIRTGASDFIVKPVQKERLQEAIEKLYPGHKQTRLMGEAHG</sequence>
<keyword evidence="1" id="KW-0597">Phosphoprotein</keyword>
<keyword evidence="4" id="KW-1185">Reference proteome</keyword>
<organism evidence="3 4">
    <name type="scientific">Paenibacillus lutrae</name>
    <dbReference type="NCBI Taxonomy" id="2078573"/>
    <lineage>
        <taxon>Bacteria</taxon>
        <taxon>Bacillati</taxon>
        <taxon>Bacillota</taxon>
        <taxon>Bacilli</taxon>
        <taxon>Bacillales</taxon>
        <taxon>Paenibacillaceae</taxon>
        <taxon>Paenibacillus</taxon>
    </lineage>
</organism>